<dbReference type="AlphaFoldDB" id="A0A7R7ICU9"/>
<evidence type="ECO:0000313" key="2">
    <source>
        <dbReference type="Proteomes" id="UP000595897"/>
    </source>
</evidence>
<dbReference type="KEGG" id="ahb:bsdtb5_06580"/>
<accession>A0A7R7ICU9</accession>
<sequence length="182" mass="20464">MEKHLASCTQCGANLPSSVINGTVRCEYCDTVYNVYKIEEDDILTEDENGISDIILKLCVDYAAKHCMSLIFGSSLESSDNKFYPKAVIRFHIPSNENIFYIQDCSILGGCRKGFALGKNGIYYRTEQKIIGFMQWNEFKDSSLSMSMGMLYINDLEFNSGATGEAGLILMEQIQESIRLLL</sequence>
<proteinExistence type="predicted"/>
<organism evidence="1 2">
    <name type="scientific">Anaeromicropila herbilytica</name>
    <dbReference type="NCBI Taxonomy" id="2785025"/>
    <lineage>
        <taxon>Bacteria</taxon>
        <taxon>Bacillati</taxon>
        <taxon>Bacillota</taxon>
        <taxon>Clostridia</taxon>
        <taxon>Lachnospirales</taxon>
        <taxon>Lachnospiraceae</taxon>
        <taxon>Anaeromicropila</taxon>
    </lineage>
</organism>
<name>A0A7R7ICU9_9FIRM</name>
<dbReference type="RefSeq" id="WP_271714645.1">
    <property type="nucleotide sequence ID" value="NZ_AP024169.1"/>
</dbReference>
<gene>
    <name evidence="1" type="ORF">bsdtb5_06580</name>
</gene>
<protein>
    <submittedName>
        <fullName evidence="1">Uncharacterized protein</fullName>
    </submittedName>
</protein>
<evidence type="ECO:0000313" key="1">
    <source>
        <dbReference type="EMBL" id="BCN29363.1"/>
    </source>
</evidence>
<dbReference type="EMBL" id="AP024169">
    <property type="protein sequence ID" value="BCN29363.1"/>
    <property type="molecule type" value="Genomic_DNA"/>
</dbReference>
<reference evidence="1 2" key="1">
    <citation type="submission" date="2020-11" db="EMBL/GenBank/DDBJ databases">
        <title>Draft genome sequencing of a Lachnospiraceae strain isolated from anoxic soil subjected to BSD treatment.</title>
        <authorList>
            <person name="Uek A."/>
            <person name="Tonouchi A."/>
        </authorList>
    </citation>
    <scope>NUCLEOTIDE SEQUENCE [LARGE SCALE GENOMIC DNA]</scope>
    <source>
        <strain evidence="1 2">TB5</strain>
    </source>
</reference>
<keyword evidence="2" id="KW-1185">Reference proteome</keyword>
<dbReference type="Proteomes" id="UP000595897">
    <property type="component" value="Chromosome"/>
</dbReference>